<proteinExistence type="predicted"/>
<accession>A0AAJ3V3I3</accession>
<dbReference type="EMBL" id="VLYX01000002">
    <property type="protein sequence ID" value="MDR4325013.1"/>
    <property type="molecule type" value="Genomic_DNA"/>
</dbReference>
<dbReference type="AlphaFoldDB" id="A0AAJ3V3I3"/>
<comment type="caution">
    <text evidence="2">The sequence shown here is derived from an EMBL/GenBank/DDBJ whole genome shotgun (WGS) entry which is preliminary data.</text>
</comment>
<protein>
    <submittedName>
        <fullName evidence="2">Uncharacterized protein</fullName>
    </submittedName>
</protein>
<reference evidence="1" key="2">
    <citation type="submission" date="2019-07" db="EMBL/GenBank/DDBJ databases">
        <title>Phylogenomic Reclassification of ATCC Bacillus Strains and Various Taxa within the Genus Bacillus.</title>
        <authorList>
            <person name="Riojas M.A."/>
            <person name="Frank A.M."/>
            <person name="Fenn S.L."/>
            <person name="King S.P."/>
            <person name="Brower S.M."/>
            <person name="Hazbon M.H."/>
        </authorList>
    </citation>
    <scope>NUCLEOTIDE SEQUENCE</scope>
    <source>
        <strain evidence="1">NR-12239</strain>
    </source>
</reference>
<dbReference type="Proteomes" id="UP001248134">
    <property type="component" value="Unassembled WGS sequence"/>
</dbReference>
<name>A0AAJ3V3I3_9BACI</name>
<evidence type="ECO:0000313" key="1">
    <source>
        <dbReference type="EMBL" id="MDR4325013.1"/>
    </source>
</evidence>
<sequence length="62" mass="7357">MLGNQNTYKLKNDIQSFFFGGSEQDLFRPMPCKNKKENERGTPFIFITLIYMSENQNEVIYK</sequence>
<evidence type="ECO:0000313" key="2">
    <source>
        <dbReference type="EMBL" id="PHF03995.1"/>
    </source>
</evidence>
<dbReference type="Proteomes" id="UP000221918">
    <property type="component" value="Unassembled WGS sequence"/>
</dbReference>
<dbReference type="EMBL" id="NUTL01000018">
    <property type="protein sequence ID" value="PHF03995.1"/>
    <property type="molecule type" value="Genomic_DNA"/>
</dbReference>
<evidence type="ECO:0000313" key="3">
    <source>
        <dbReference type="Proteomes" id="UP000221918"/>
    </source>
</evidence>
<organism evidence="2 3">
    <name type="scientific">Bacillus pseudomycoides</name>
    <dbReference type="NCBI Taxonomy" id="64104"/>
    <lineage>
        <taxon>Bacteria</taxon>
        <taxon>Bacillati</taxon>
        <taxon>Bacillota</taxon>
        <taxon>Bacilli</taxon>
        <taxon>Bacillales</taxon>
        <taxon>Bacillaceae</taxon>
        <taxon>Bacillus</taxon>
        <taxon>Bacillus cereus group</taxon>
    </lineage>
</organism>
<reference evidence="2 3" key="1">
    <citation type="submission" date="2017-09" db="EMBL/GenBank/DDBJ databases">
        <title>Large-scale bioinformatics analysis of Bacillus genomes uncovers conserved roles of natural products in bacterial physiology.</title>
        <authorList>
            <consortium name="Agbiome Team Llc"/>
            <person name="Bleich R.M."/>
            <person name="Grubbs K.J."/>
            <person name="Santa Maria K.C."/>
            <person name="Allen S.E."/>
            <person name="Farag S."/>
            <person name="Shank E.A."/>
            <person name="Bowers A."/>
        </authorList>
    </citation>
    <scope>NUCLEOTIDE SEQUENCE [LARGE SCALE GENOMIC DNA]</scope>
    <source>
        <strain evidence="2 3">AFS037265</strain>
    </source>
</reference>
<gene>
    <name evidence="2" type="ORF">COF81_03720</name>
    <name evidence="1" type="ORF">FOS08_03345</name>
</gene>